<evidence type="ECO:0000313" key="1">
    <source>
        <dbReference type="EMBL" id="KXA91795.1"/>
    </source>
</evidence>
<name>A0A133UC79_9EURY</name>
<proteinExistence type="predicted"/>
<evidence type="ECO:0000313" key="2">
    <source>
        <dbReference type="Proteomes" id="UP000070195"/>
    </source>
</evidence>
<sequence length="112" mass="13012">MENLALKNLLESDEEVEWEGPEVKYDDKDYDSYITSNRLVFYKERGFFSKSEDIVSWDLESIDHVTFERDPATGTVGETVIMKIGDEEIEVNCHFKELPNFVAELRKRSPTG</sequence>
<protein>
    <submittedName>
        <fullName evidence="1">Uncharacterized protein</fullName>
    </submittedName>
</protein>
<gene>
    <name evidence="1" type="ORF">AKJ63_00815</name>
</gene>
<accession>A0A133UC79</accession>
<dbReference type="Proteomes" id="UP000070195">
    <property type="component" value="Unassembled WGS sequence"/>
</dbReference>
<keyword evidence="2" id="KW-1185">Reference proteome</keyword>
<reference evidence="1 2" key="1">
    <citation type="journal article" date="2016" name="Sci. Rep.">
        <title>Metabolic traits of an uncultured archaeal lineage -MSBL1- from brine pools of the Red Sea.</title>
        <authorList>
            <person name="Mwirichia R."/>
            <person name="Alam I."/>
            <person name="Rashid M."/>
            <person name="Vinu M."/>
            <person name="Ba-Alawi W."/>
            <person name="Anthony Kamau A."/>
            <person name="Kamanda Ngugi D."/>
            <person name="Goker M."/>
            <person name="Klenk H.P."/>
            <person name="Bajic V."/>
            <person name="Stingl U."/>
        </authorList>
    </citation>
    <scope>NUCLEOTIDE SEQUENCE [LARGE SCALE GENOMIC DNA]</scope>
    <source>
        <strain evidence="1">SCGC-AAA259D18</strain>
    </source>
</reference>
<dbReference type="EMBL" id="LHXM01000012">
    <property type="protein sequence ID" value="KXA91795.1"/>
    <property type="molecule type" value="Genomic_DNA"/>
</dbReference>
<dbReference type="AlphaFoldDB" id="A0A133UC79"/>
<organism evidence="1 2">
    <name type="scientific">candidate division MSBL1 archaeon SCGC-AAA259D18</name>
    <dbReference type="NCBI Taxonomy" id="1698262"/>
    <lineage>
        <taxon>Archaea</taxon>
        <taxon>Methanobacteriati</taxon>
        <taxon>Methanobacteriota</taxon>
        <taxon>candidate division MSBL1</taxon>
    </lineage>
</organism>
<comment type="caution">
    <text evidence="1">The sequence shown here is derived from an EMBL/GenBank/DDBJ whole genome shotgun (WGS) entry which is preliminary data.</text>
</comment>